<dbReference type="AlphaFoldDB" id="A0A2N0X520"/>
<sequence length="78" mass="8237">MPLAIRGIPLDNYIAVGAPCLPDETGGPLAIRDVVELFPPVVVTSKTGDNGTFEGHLYVKSIFTSVVDDLVPMPGDVE</sequence>
<comment type="caution">
    <text evidence="1">The sequence shown here is derived from an EMBL/GenBank/DDBJ whole genome shotgun (WGS) entry which is preliminary data.</text>
</comment>
<name>A0A2N0X520_9CORY</name>
<proteinExistence type="predicted"/>
<reference evidence="1 2" key="1">
    <citation type="submission" date="2017-12" db="EMBL/GenBank/DDBJ databases">
        <title>Corynebacterium mastitidis 16-1433 Genome.</title>
        <authorList>
            <person name="Gulvik C.A."/>
        </authorList>
    </citation>
    <scope>NUCLEOTIDE SEQUENCE [LARGE SCALE GENOMIC DNA]</scope>
    <source>
        <strain evidence="1 2">16-1433</strain>
    </source>
</reference>
<accession>A0A2N0X520</accession>
<dbReference type="EMBL" id="PJAF01000043">
    <property type="protein sequence ID" value="PKF67790.1"/>
    <property type="molecule type" value="Genomic_DNA"/>
</dbReference>
<gene>
    <name evidence="1" type="ORF">CXB45_10410</name>
</gene>
<evidence type="ECO:0000313" key="1">
    <source>
        <dbReference type="EMBL" id="PKF67790.1"/>
    </source>
</evidence>
<organism evidence="1 2">
    <name type="scientific">Corynebacterium mastitidis</name>
    <dbReference type="NCBI Taxonomy" id="161890"/>
    <lineage>
        <taxon>Bacteria</taxon>
        <taxon>Bacillati</taxon>
        <taxon>Actinomycetota</taxon>
        <taxon>Actinomycetes</taxon>
        <taxon>Mycobacteriales</taxon>
        <taxon>Corynebacteriaceae</taxon>
        <taxon>Corynebacterium</taxon>
    </lineage>
</organism>
<dbReference type="RefSeq" id="WP_101174356.1">
    <property type="nucleotide sequence ID" value="NZ_JAKRKB010000012.1"/>
</dbReference>
<evidence type="ECO:0000313" key="2">
    <source>
        <dbReference type="Proteomes" id="UP000233249"/>
    </source>
</evidence>
<protein>
    <submittedName>
        <fullName evidence="1">Uncharacterized protein</fullName>
    </submittedName>
</protein>
<dbReference type="Proteomes" id="UP000233249">
    <property type="component" value="Unassembled WGS sequence"/>
</dbReference>